<dbReference type="AlphaFoldDB" id="A0A8J6P1X5"/>
<dbReference type="EMBL" id="JACNIG010000141">
    <property type="protein sequence ID" value="MBC8431400.1"/>
    <property type="molecule type" value="Genomic_DNA"/>
</dbReference>
<organism evidence="1 2">
    <name type="scientific">Candidatus Desulfatibia vada</name>
    <dbReference type="NCBI Taxonomy" id="2841696"/>
    <lineage>
        <taxon>Bacteria</taxon>
        <taxon>Pseudomonadati</taxon>
        <taxon>Thermodesulfobacteriota</taxon>
        <taxon>Desulfobacteria</taxon>
        <taxon>Desulfobacterales</taxon>
        <taxon>Desulfobacterales incertae sedis</taxon>
        <taxon>Candidatus Desulfatibia</taxon>
    </lineage>
</organism>
<proteinExistence type="predicted"/>
<name>A0A8J6P1X5_9BACT</name>
<gene>
    <name evidence="1" type="ORF">H8D96_05725</name>
</gene>
<protein>
    <submittedName>
        <fullName evidence="1">Uncharacterized protein</fullName>
    </submittedName>
</protein>
<sequence length="142" mass="17330">MKYLKIHTLEKGWRDRDSIMLHAAFQILVDFVELEKPGEIVDWNSDDSHKRAWKEICDLYNWWTKSRPNRKSPLDDKRLKVPPIIFEDIPDSDCKRMVEPDKKKYAAYYKALEKEQQQEIKFHEEDQQNLHRLIEIRPYLWT</sequence>
<evidence type="ECO:0000313" key="2">
    <source>
        <dbReference type="Proteomes" id="UP000605201"/>
    </source>
</evidence>
<evidence type="ECO:0000313" key="1">
    <source>
        <dbReference type="EMBL" id="MBC8431400.1"/>
    </source>
</evidence>
<comment type="caution">
    <text evidence="1">The sequence shown here is derived from an EMBL/GenBank/DDBJ whole genome shotgun (WGS) entry which is preliminary data.</text>
</comment>
<reference evidence="1 2" key="1">
    <citation type="submission" date="2020-08" db="EMBL/GenBank/DDBJ databases">
        <title>Bridging the membrane lipid divide: bacteria of the FCB group superphylum have the potential to synthesize archaeal ether lipids.</title>
        <authorList>
            <person name="Villanueva L."/>
            <person name="Von Meijenfeldt F.A.B."/>
            <person name="Westbye A.B."/>
            <person name="Yadav S."/>
            <person name="Hopmans E.C."/>
            <person name="Dutilh B.E."/>
            <person name="Sinninghe Damste J.S."/>
        </authorList>
    </citation>
    <scope>NUCLEOTIDE SEQUENCE [LARGE SCALE GENOMIC DNA]</scope>
    <source>
        <strain evidence="1">NIOZ-UU17</strain>
    </source>
</reference>
<dbReference type="Proteomes" id="UP000605201">
    <property type="component" value="Unassembled WGS sequence"/>
</dbReference>
<accession>A0A8J6P1X5</accession>